<reference evidence="3 4" key="1">
    <citation type="submission" date="2020-08" db="EMBL/GenBank/DDBJ databases">
        <title>Genomic Encyclopedia of Type Strains, Phase IV (KMG-IV): sequencing the most valuable type-strain genomes for metagenomic binning, comparative biology and taxonomic classification.</title>
        <authorList>
            <person name="Goeker M."/>
        </authorList>
    </citation>
    <scope>NUCLEOTIDE SEQUENCE [LARGE SCALE GENOMIC DNA]</scope>
    <source>
        <strain evidence="3 4">DSM 23562</strain>
    </source>
</reference>
<keyword evidence="3" id="KW-0378">Hydrolase</keyword>
<dbReference type="EMBL" id="JACHGW010000001">
    <property type="protein sequence ID" value="MBB6048534.1"/>
    <property type="molecule type" value="Genomic_DNA"/>
</dbReference>
<organism evidence="3 4">
    <name type="scientific">Armatimonas rosea</name>
    <dbReference type="NCBI Taxonomy" id="685828"/>
    <lineage>
        <taxon>Bacteria</taxon>
        <taxon>Bacillati</taxon>
        <taxon>Armatimonadota</taxon>
        <taxon>Armatimonadia</taxon>
        <taxon>Armatimonadales</taxon>
        <taxon>Armatimonadaceae</taxon>
        <taxon>Armatimonas</taxon>
    </lineage>
</organism>
<keyword evidence="4" id="KW-1185">Reference proteome</keyword>
<feature type="signal peptide" evidence="2">
    <location>
        <begin position="1"/>
        <end position="23"/>
    </location>
</feature>
<keyword evidence="2" id="KW-0732">Signal</keyword>
<name>A0A7W9SLU6_ARMRO</name>
<protein>
    <submittedName>
        <fullName evidence="3">Dipeptidyl aminopeptidase/acylaminoacyl peptidase</fullName>
    </submittedName>
</protein>
<dbReference type="InterPro" id="IPR011042">
    <property type="entry name" value="6-blade_b-propeller_TolB-like"/>
</dbReference>
<dbReference type="GO" id="GO:0004177">
    <property type="term" value="F:aminopeptidase activity"/>
    <property type="evidence" value="ECO:0007669"/>
    <property type="project" value="UniProtKB-KW"/>
</dbReference>
<dbReference type="InterPro" id="IPR011659">
    <property type="entry name" value="WD40"/>
</dbReference>
<evidence type="ECO:0000256" key="1">
    <source>
        <dbReference type="ARBA" id="ARBA00009820"/>
    </source>
</evidence>
<dbReference type="Pfam" id="PF07676">
    <property type="entry name" value="PD40"/>
    <property type="match status" value="3"/>
</dbReference>
<dbReference type="PANTHER" id="PTHR36842:SF1">
    <property type="entry name" value="PROTEIN TOLB"/>
    <property type="match status" value="1"/>
</dbReference>
<feature type="chain" id="PRO_5031014671" evidence="2">
    <location>
        <begin position="24"/>
        <end position="302"/>
    </location>
</feature>
<dbReference type="Gene3D" id="2.120.10.30">
    <property type="entry name" value="TolB, C-terminal domain"/>
    <property type="match status" value="1"/>
</dbReference>
<proteinExistence type="inferred from homology"/>
<keyword evidence="3" id="KW-0645">Protease</keyword>
<evidence type="ECO:0000313" key="3">
    <source>
        <dbReference type="EMBL" id="MBB6048534.1"/>
    </source>
</evidence>
<sequence>MQTTRRLLFGLGALALLALPSRAADLWTETRISYIAPNGGYLSTVRSSKPNGTGDITMSTYGWCANWHTDPWGYVQLSWATTNGGSPPSNALYRWDAWFGTWQTTTTVLPFTLSSKVAWTRDGQQVSYAQSVLGTPQLFTAAASGTGTVQRTTLPYPCLDPAWSPDGQSIAFVSVPAGGSLAEVWVLKVTGGSLRRVTVTPTSSGLDYKQPAWSPDGTKLAVVRRGTAGSTLWTLRVADGGGLTQVTTGGAETEPCWSPDGTRLAFCRSNAKIVTCLASGGDERLVALGTGPSWSGFAWYLP</sequence>
<evidence type="ECO:0000313" key="4">
    <source>
        <dbReference type="Proteomes" id="UP000520814"/>
    </source>
</evidence>
<dbReference type="Proteomes" id="UP000520814">
    <property type="component" value="Unassembled WGS sequence"/>
</dbReference>
<dbReference type="SUPFAM" id="SSF69304">
    <property type="entry name" value="Tricorn protease N-terminal domain"/>
    <property type="match status" value="1"/>
</dbReference>
<keyword evidence="3" id="KW-0031">Aminopeptidase</keyword>
<comment type="caution">
    <text evidence="3">The sequence shown here is derived from an EMBL/GenBank/DDBJ whole genome shotgun (WGS) entry which is preliminary data.</text>
</comment>
<comment type="similarity">
    <text evidence="1">Belongs to the TolB family.</text>
</comment>
<gene>
    <name evidence="3" type="ORF">HNQ39_000296</name>
</gene>
<dbReference type="PANTHER" id="PTHR36842">
    <property type="entry name" value="PROTEIN TOLB HOMOLOG"/>
    <property type="match status" value="1"/>
</dbReference>
<dbReference type="RefSeq" id="WP_184192175.1">
    <property type="nucleotide sequence ID" value="NZ_JACHGW010000001.1"/>
</dbReference>
<accession>A0A7W9SLU6</accession>
<dbReference type="AlphaFoldDB" id="A0A7W9SLU6"/>
<evidence type="ECO:0000256" key="2">
    <source>
        <dbReference type="SAM" id="SignalP"/>
    </source>
</evidence>